<organism evidence="2 3">
    <name type="scientific">Nocardia brasiliensis (strain ATCC 700358 / HUJEG-1)</name>
    <dbReference type="NCBI Taxonomy" id="1133849"/>
    <lineage>
        <taxon>Bacteria</taxon>
        <taxon>Bacillati</taxon>
        <taxon>Actinomycetota</taxon>
        <taxon>Actinomycetes</taxon>
        <taxon>Mycobacteriales</taxon>
        <taxon>Nocardiaceae</taxon>
        <taxon>Nocardia</taxon>
    </lineage>
</organism>
<name>K0EKN0_NOCB7</name>
<evidence type="ECO:0000313" key="2">
    <source>
        <dbReference type="EMBL" id="AFT99987.1"/>
    </source>
</evidence>
<protein>
    <submittedName>
        <fullName evidence="2">Uncharacterized protein</fullName>
    </submittedName>
</protein>
<reference evidence="2 3" key="1">
    <citation type="journal article" date="2012" name="J. Bacteriol.">
        <title>Complete genome sequence of Nocardia brasiliensis HUJEG-1.</title>
        <authorList>
            <person name="Vera-Cabrera L."/>
            <person name="Ortiz-Lopez R."/>
            <person name="Elizondo-Gonzalez R."/>
            <person name="Perez-Maya A.A."/>
            <person name="Ocampo-Candiani J."/>
        </authorList>
    </citation>
    <scope>NUCLEOTIDE SEQUENCE [LARGE SCALE GENOMIC DNA]</scope>
    <source>
        <strain evidence="3">ATCC 700358</strain>
    </source>
</reference>
<dbReference type="HOGENOM" id="CLU_2343870_0_0_11"/>
<proteinExistence type="predicted"/>
<keyword evidence="3" id="KW-1185">Reference proteome</keyword>
<feature type="region of interest" description="Disordered" evidence="1">
    <location>
        <begin position="1"/>
        <end position="35"/>
    </location>
</feature>
<evidence type="ECO:0000256" key="1">
    <source>
        <dbReference type="SAM" id="MobiDB-lite"/>
    </source>
</evidence>
<accession>K0EKN0</accession>
<dbReference type="EMBL" id="CP003876">
    <property type="protein sequence ID" value="AFT99987.1"/>
    <property type="molecule type" value="Genomic_DNA"/>
</dbReference>
<dbReference type="AlphaFoldDB" id="K0EKN0"/>
<evidence type="ECO:0000313" key="3">
    <source>
        <dbReference type="Proteomes" id="UP000006304"/>
    </source>
</evidence>
<feature type="compositionally biased region" description="Basic and acidic residues" evidence="1">
    <location>
        <begin position="66"/>
        <end position="83"/>
    </location>
</feature>
<feature type="region of interest" description="Disordered" evidence="1">
    <location>
        <begin position="53"/>
        <end position="97"/>
    </location>
</feature>
<dbReference type="STRING" id="1133849.O3I_010135"/>
<dbReference type="Proteomes" id="UP000006304">
    <property type="component" value="Chromosome"/>
</dbReference>
<gene>
    <name evidence="2" type="ORF">O3I_010135</name>
</gene>
<dbReference type="KEGG" id="nbr:O3I_010135"/>
<sequence length="97" mass="10403">MVVMMTAVPGIPPSTATTPRIGTGEPGGTGAPERIGVAVSPAASPRIAAALPAERWNTHIPSRIAHHTDDDERQHNDHHQQEDDHPEDDQADEHTHS</sequence>